<protein>
    <submittedName>
        <fullName evidence="6">Glycosyltransferase</fullName>
    </submittedName>
</protein>
<dbReference type="Pfam" id="PF13439">
    <property type="entry name" value="Glyco_transf_4"/>
    <property type="match status" value="1"/>
</dbReference>
<keyword evidence="7" id="KW-1185">Reference proteome</keyword>
<dbReference type="Gene3D" id="3.40.50.2000">
    <property type="entry name" value="Glycogen Phosphorylase B"/>
    <property type="match status" value="2"/>
</dbReference>
<dbReference type="STRING" id="320497.A0U93_15075"/>
<evidence type="ECO:0000259" key="5">
    <source>
        <dbReference type="Pfam" id="PF13439"/>
    </source>
</evidence>
<organism evidence="6 7">
    <name type="scientific">Neoasaia chiangmaiensis</name>
    <dbReference type="NCBI Taxonomy" id="320497"/>
    <lineage>
        <taxon>Bacteria</taxon>
        <taxon>Pseudomonadati</taxon>
        <taxon>Pseudomonadota</taxon>
        <taxon>Alphaproteobacteria</taxon>
        <taxon>Acetobacterales</taxon>
        <taxon>Acetobacteraceae</taxon>
        <taxon>Neoasaia</taxon>
    </lineage>
</organism>
<dbReference type="KEGG" id="nch:A0U93_15075"/>
<sequence length="357" mass="39540">MKIAYVINSVEGGGAALPVPAITSVMRAAGHDVTVLALTRRDGRAIGPMRKAGLDVRVREGSRTDHIRALTWLDHTIAELRPDVIWTSLTRATLLGQIVGWRRQLPVVSWQHSARLKPANARLLRLFRNRSRLWIADSTCVEQETRAKLRVASDRLVCWPIFRADETRSTAKPWTRGQTIRIGTLGRLHPVKGFDTLCEAVACLKIQADLPPFIVHIGGEGAERTRLQERITREKLPIVLDGYIEKTDEFLSGLHLYVQPSHWEGLCLAAHEAMLAGLPIVASDAGEIPFTVTKACGRIVPPKDGTALAAALGDLLRQPENLATMGQNARHRVLDRFSADAFDRRGREILLRVEAGQ</sequence>
<evidence type="ECO:0000259" key="4">
    <source>
        <dbReference type="Pfam" id="PF00534"/>
    </source>
</evidence>
<dbReference type="Proteomes" id="UP000188604">
    <property type="component" value="Chromosome"/>
</dbReference>
<dbReference type="PANTHER" id="PTHR12526:SF640">
    <property type="entry name" value="COLANIC ACID BIOSYNTHESIS GLYCOSYLTRANSFERASE WCAL-RELATED"/>
    <property type="match status" value="1"/>
</dbReference>
<feature type="domain" description="Glycosyl transferase family 1" evidence="4">
    <location>
        <begin position="179"/>
        <end position="332"/>
    </location>
</feature>
<dbReference type="InterPro" id="IPR001296">
    <property type="entry name" value="Glyco_trans_1"/>
</dbReference>
<evidence type="ECO:0000313" key="6">
    <source>
        <dbReference type="EMBL" id="AQS89020.1"/>
    </source>
</evidence>
<keyword evidence="2" id="KW-0328">Glycosyltransferase</keyword>
<dbReference type="OrthoDB" id="529131at2"/>
<gene>
    <name evidence="6" type="ORF">A0U93_15075</name>
</gene>
<dbReference type="SUPFAM" id="SSF53756">
    <property type="entry name" value="UDP-Glycosyltransferase/glycogen phosphorylase"/>
    <property type="match status" value="1"/>
</dbReference>
<name>A0A1U9KTM2_9PROT</name>
<dbReference type="RefSeq" id="WP_077808077.1">
    <property type="nucleotide sequence ID" value="NZ_BJXS01000001.1"/>
</dbReference>
<dbReference type="InterPro" id="IPR028098">
    <property type="entry name" value="Glyco_trans_4-like_N"/>
</dbReference>
<keyword evidence="3 6" id="KW-0808">Transferase</keyword>
<comment type="similarity">
    <text evidence="1">Belongs to the glycosyltransferase group 1 family. Glycosyltransferase 4 subfamily.</text>
</comment>
<dbReference type="Pfam" id="PF00534">
    <property type="entry name" value="Glycos_transf_1"/>
    <property type="match status" value="1"/>
</dbReference>
<evidence type="ECO:0000313" key="7">
    <source>
        <dbReference type="Proteomes" id="UP000188604"/>
    </source>
</evidence>
<dbReference type="EMBL" id="CP014691">
    <property type="protein sequence ID" value="AQS89020.1"/>
    <property type="molecule type" value="Genomic_DNA"/>
</dbReference>
<proteinExistence type="inferred from homology"/>
<dbReference type="CDD" id="cd03801">
    <property type="entry name" value="GT4_PimA-like"/>
    <property type="match status" value="1"/>
</dbReference>
<dbReference type="PANTHER" id="PTHR12526">
    <property type="entry name" value="GLYCOSYLTRANSFERASE"/>
    <property type="match status" value="1"/>
</dbReference>
<dbReference type="GO" id="GO:0016757">
    <property type="term" value="F:glycosyltransferase activity"/>
    <property type="evidence" value="ECO:0007669"/>
    <property type="project" value="UniProtKB-KW"/>
</dbReference>
<evidence type="ECO:0000256" key="1">
    <source>
        <dbReference type="ARBA" id="ARBA00009481"/>
    </source>
</evidence>
<evidence type="ECO:0000256" key="3">
    <source>
        <dbReference type="ARBA" id="ARBA00022679"/>
    </source>
</evidence>
<feature type="domain" description="Glycosyltransferase subfamily 4-like N-terminal" evidence="5">
    <location>
        <begin position="22"/>
        <end position="160"/>
    </location>
</feature>
<accession>A0A1U9KTM2</accession>
<evidence type="ECO:0000256" key="2">
    <source>
        <dbReference type="ARBA" id="ARBA00022676"/>
    </source>
</evidence>
<dbReference type="AlphaFoldDB" id="A0A1U9KTM2"/>
<reference evidence="6 7" key="1">
    <citation type="submission" date="2016-03" db="EMBL/GenBank/DDBJ databases">
        <title>Acetic acid bacteria sequencing.</title>
        <authorList>
            <person name="Brandt J."/>
            <person name="Jakob F."/>
            <person name="Vogel R.F."/>
        </authorList>
    </citation>
    <scope>NUCLEOTIDE SEQUENCE [LARGE SCALE GENOMIC DNA]</scope>
    <source>
        <strain evidence="6 7">NBRC 101099</strain>
    </source>
</reference>